<dbReference type="SUPFAM" id="SSF52172">
    <property type="entry name" value="CheY-like"/>
    <property type="match status" value="1"/>
</dbReference>
<protein>
    <recommendedName>
        <fullName evidence="2">Response regulatory domain-containing protein</fullName>
    </recommendedName>
</protein>
<gene>
    <name evidence="3" type="ORF">GCM10010389_41020</name>
</gene>
<feature type="domain" description="Response regulatory" evidence="2">
    <location>
        <begin position="3"/>
        <end position="113"/>
    </location>
</feature>
<dbReference type="AlphaFoldDB" id="A0A918VHA0"/>
<evidence type="ECO:0000256" key="1">
    <source>
        <dbReference type="PROSITE-ProRule" id="PRU00169"/>
    </source>
</evidence>
<reference evidence="3" key="1">
    <citation type="journal article" date="2014" name="Int. J. Syst. Evol. Microbiol.">
        <title>Complete genome sequence of Corynebacterium casei LMG S-19264T (=DSM 44701T), isolated from a smear-ripened cheese.</title>
        <authorList>
            <consortium name="US DOE Joint Genome Institute (JGI-PGF)"/>
            <person name="Walter F."/>
            <person name="Albersmeier A."/>
            <person name="Kalinowski J."/>
            <person name="Ruckert C."/>
        </authorList>
    </citation>
    <scope>NUCLEOTIDE SEQUENCE</scope>
    <source>
        <strain evidence="3">JCM 5016</strain>
    </source>
</reference>
<dbReference type="InterPro" id="IPR001789">
    <property type="entry name" value="Sig_transdc_resp-reg_receiver"/>
</dbReference>
<dbReference type="InterPro" id="IPR011006">
    <property type="entry name" value="CheY-like_superfamily"/>
</dbReference>
<evidence type="ECO:0000259" key="2">
    <source>
        <dbReference type="PROSITE" id="PS50110"/>
    </source>
</evidence>
<dbReference type="EMBL" id="BMWH01000017">
    <property type="protein sequence ID" value="GGZ97599.1"/>
    <property type="molecule type" value="Genomic_DNA"/>
</dbReference>
<accession>A0A918VHA0</accession>
<keyword evidence="1" id="KW-0597">Phosphoprotein</keyword>
<dbReference type="GO" id="GO:0000160">
    <property type="term" value="P:phosphorelay signal transduction system"/>
    <property type="evidence" value="ECO:0007669"/>
    <property type="project" value="InterPro"/>
</dbReference>
<dbReference type="Gene3D" id="3.40.50.2300">
    <property type="match status" value="1"/>
</dbReference>
<organism evidence="3 4">
    <name type="scientific">Streptomyces echinoruber</name>
    <dbReference type="NCBI Taxonomy" id="68898"/>
    <lineage>
        <taxon>Bacteria</taxon>
        <taxon>Bacillati</taxon>
        <taxon>Actinomycetota</taxon>
        <taxon>Actinomycetes</taxon>
        <taxon>Kitasatosporales</taxon>
        <taxon>Streptomycetaceae</taxon>
        <taxon>Streptomyces</taxon>
    </lineage>
</organism>
<evidence type="ECO:0000313" key="4">
    <source>
        <dbReference type="Proteomes" id="UP000623010"/>
    </source>
</evidence>
<dbReference type="PROSITE" id="PS50110">
    <property type="entry name" value="RESPONSE_REGULATORY"/>
    <property type="match status" value="1"/>
</dbReference>
<feature type="modified residue" description="4-aspartylphosphate" evidence="1">
    <location>
        <position position="54"/>
    </location>
</feature>
<sequence>MKRVLIVEPHPQVRGALSELVEDEPGCELAGAFTTIAEAMPLVSELMPDVVLVDADASDRQSRRIGELLPTALLVFLSAAAEPCKECPEPPAETPCISILKTDAPEFLRSLTS</sequence>
<reference evidence="3" key="2">
    <citation type="submission" date="2020-09" db="EMBL/GenBank/DDBJ databases">
        <authorList>
            <person name="Sun Q."/>
            <person name="Ohkuma M."/>
        </authorList>
    </citation>
    <scope>NUCLEOTIDE SEQUENCE</scope>
    <source>
        <strain evidence="3">JCM 5016</strain>
    </source>
</reference>
<evidence type="ECO:0000313" key="3">
    <source>
        <dbReference type="EMBL" id="GGZ97599.1"/>
    </source>
</evidence>
<keyword evidence="4" id="KW-1185">Reference proteome</keyword>
<name>A0A918VHA0_9ACTN</name>
<dbReference type="Proteomes" id="UP000623010">
    <property type="component" value="Unassembled WGS sequence"/>
</dbReference>
<dbReference type="RefSeq" id="WP_190058902.1">
    <property type="nucleotide sequence ID" value="NZ_BMWH01000017.1"/>
</dbReference>
<proteinExistence type="predicted"/>
<comment type="caution">
    <text evidence="3">The sequence shown here is derived from an EMBL/GenBank/DDBJ whole genome shotgun (WGS) entry which is preliminary data.</text>
</comment>